<dbReference type="PANTHER" id="PTHR40099:SF1">
    <property type="entry name" value="ACETOLACTATE SYNTHASE, SMALL SUBUNIT"/>
    <property type="match status" value="1"/>
</dbReference>
<dbReference type="Gene3D" id="3.30.2130.10">
    <property type="entry name" value="VC0802-like"/>
    <property type="match status" value="1"/>
</dbReference>
<evidence type="ECO:0000313" key="3">
    <source>
        <dbReference type="Proteomes" id="UP000603141"/>
    </source>
</evidence>
<dbReference type="Proteomes" id="UP000603141">
    <property type="component" value="Unassembled WGS sequence"/>
</dbReference>
<keyword evidence="3" id="KW-1185">Reference proteome</keyword>
<dbReference type="AlphaFoldDB" id="A0A934S9N5"/>
<dbReference type="Pfam" id="PF19571">
    <property type="entry name" value="ACT_8"/>
    <property type="match status" value="1"/>
</dbReference>
<sequence length="152" mass="16661">METNEVIDHGAPVRQFSVMLPNRAGALAALLKLLRTASIEVIGLSVQDSRDATVARLVLSDPDLAERIFMEKGIPYTNCDLLVVAMRECGPGLLQCLDTLMVAETNVDFAYALLPGPVGHSMLAIHVEDYDFAVTVLHQSGFKLMYQEDISR</sequence>
<protein>
    <recommendedName>
        <fullName evidence="1">ACT domain-containing protein</fullName>
    </recommendedName>
</protein>
<proteinExistence type="predicted"/>
<dbReference type="InterPro" id="IPR045865">
    <property type="entry name" value="ACT-like_dom_sf"/>
</dbReference>
<feature type="domain" description="ACT" evidence="1">
    <location>
        <begin position="13"/>
        <end position="141"/>
    </location>
</feature>
<evidence type="ECO:0000259" key="1">
    <source>
        <dbReference type="Pfam" id="PF19571"/>
    </source>
</evidence>
<dbReference type="RefSeq" id="WP_200267475.1">
    <property type="nucleotide sequence ID" value="NZ_JAENIJ010000003.1"/>
</dbReference>
<dbReference type="PANTHER" id="PTHR40099">
    <property type="entry name" value="ACETOLACTATE SYNTHASE, SMALL SUBUNIT"/>
    <property type="match status" value="1"/>
</dbReference>
<reference evidence="2" key="1">
    <citation type="submission" date="2021-01" db="EMBL/GenBank/DDBJ databases">
        <title>Modified the classification status of verrucomicrobia.</title>
        <authorList>
            <person name="Feng X."/>
        </authorList>
    </citation>
    <scope>NUCLEOTIDE SEQUENCE</scope>
    <source>
        <strain evidence="2">KCTC 22041</strain>
    </source>
</reference>
<accession>A0A934S9N5</accession>
<evidence type="ECO:0000313" key="2">
    <source>
        <dbReference type="EMBL" id="MBK1881358.1"/>
    </source>
</evidence>
<organism evidence="2 3">
    <name type="scientific">Luteolibacter pohnpeiensis</name>
    <dbReference type="NCBI Taxonomy" id="454153"/>
    <lineage>
        <taxon>Bacteria</taxon>
        <taxon>Pseudomonadati</taxon>
        <taxon>Verrucomicrobiota</taxon>
        <taxon>Verrucomicrobiia</taxon>
        <taxon>Verrucomicrobiales</taxon>
        <taxon>Verrucomicrobiaceae</taxon>
        <taxon>Luteolibacter</taxon>
    </lineage>
</organism>
<gene>
    <name evidence="2" type="ORF">JIN85_02960</name>
</gene>
<dbReference type="SUPFAM" id="SSF55021">
    <property type="entry name" value="ACT-like"/>
    <property type="match status" value="1"/>
</dbReference>
<name>A0A934S9N5_9BACT</name>
<dbReference type="InterPro" id="IPR045739">
    <property type="entry name" value="ACT_dom_pair"/>
</dbReference>
<dbReference type="EMBL" id="JAENIJ010000003">
    <property type="protein sequence ID" value="MBK1881358.1"/>
    <property type="molecule type" value="Genomic_DNA"/>
</dbReference>
<comment type="caution">
    <text evidence="2">The sequence shown here is derived from an EMBL/GenBank/DDBJ whole genome shotgun (WGS) entry which is preliminary data.</text>
</comment>